<comment type="function">
    <text evidence="10">Component of the F(0) channel, it forms part of the peripheral stalk, linking F(1) to F(0). The b'-subunit is a diverged and duplicated form of b found in plants and photosynthetic bacteria.</text>
</comment>
<keyword evidence="14" id="KW-0175">Coiled coil</keyword>
<keyword evidence="17" id="KW-1185">Reference proteome</keyword>
<evidence type="ECO:0000256" key="14">
    <source>
        <dbReference type="SAM" id="Coils"/>
    </source>
</evidence>
<organism evidence="16 17">
    <name type="scientific">Hydrogenivirga caldilitoris</name>
    <dbReference type="NCBI Taxonomy" id="246264"/>
    <lineage>
        <taxon>Bacteria</taxon>
        <taxon>Pseudomonadati</taxon>
        <taxon>Aquificota</taxon>
        <taxon>Aquificia</taxon>
        <taxon>Aquificales</taxon>
        <taxon>Aquificaceae</taxon>
        <taxon>Hydrogenivirga</taxon>
    </lineage>
</organism>
<dbReference type="GO" id="GO:0005886">
    <property type="term" value="C:plasma membrane"/>
    <property type="evidence" value="ECO:0007669"/>
    <property type="project" value="UniProtKB-SubCell"/>
</dbReference>
<evidence type="ECO:0000256" key="11">
    <source>
        <dbReference type="ARBA" id="ARBA00037847"/>
    </source>
</evidence>
<dbReference type="Pfam" id="PF00430">
    <property type="entry name" value="ATP-synt_B"/>
    <property type="match status" value="1"/>
</dbReference>
<comment type="caution">
    <text evidence="16">The sequence shown here is derived from an EMBL/GenBank/DDBJ whole genome shotgun (WGS) entry which is preliminary data.</text>
</comment>
<keyword evidence="1 12" id="KW-0813">Transport</keyword>
<evidence type="ECO:0000313" key="17">
    <source>
        <dbReference type="Proteomes" id="UP000267841"/>
    </source>
</evidence>
<dbReference type="RefSeq" id="WP_121012943.1">
    <property type="nucleotide sequence ID" value="NZ_RCCJ01000001.1"/>
</dbReference>
<feature type="coiled-coil region" evidence="14">
    <location>
        <begin position="68"/>
        <end position="131"/>
    </location>
</feature>
<evidence type="ECO:0000256" key="13">
    <source>
        <dbReference type="RuleBase" id="RU003848"/>
    </source>
</evidence>
<keyword evidence="15" id="KW-0732">Signal</keyword>
<dbReference type="InterPro" id="IPR028987">
    <property type="entry name" value="ATP_synth_B-like_membr_sf"/>
</dbReference>
<evidence type="ECO:0000256" key="3">
    <source>
        <dbReference type="ARBA" id="ARBA00022692"/>
    </source>
</evidence>
<keyword evidence="2 12" id="KW-0138">CF(0)</keyword>
<dbReference type="AlphaFoldDB" id="A0A497XTC0"/>
<evidence type="ECO:0000256" key="4">
    <source>
        <dbReference type="ARBA" id="ARBA00022781"/>
    </source>
</evidence>
<name>A0A497XTC0_9AQUI</name>
<keyword evidence="7 12" id="KW-0472">Membrane</keyword>
<dbReference type="CDD" id="cd06503">
    <property type="entry name" value="ATP-synt_Fo_b"/>
    <property type="match status" value="1"/>
</dbReference>
<comment type="similarity">
    <text evidence="12 13">Belongs to the ATPase B chain family.</text>
</comment>
<dbReference type="GO" id="GO:0045259">
    <property type="term" value="C:proton-transporting ATP synthase complex"/>
    <property type="evidence" value="ECO:0007669"/>
    <property type="project" value="UniProtKB-KW"/>
</dbReference>
<dbReference type="EMBL" id="RCCJ01000001">
    <property type="protein sequence ID" value="RLJ71511.1"/>
    <property type="molecule type" value="Genomic_DNA"/>
</dbReference>
<dbReference type="PANTHER" id="PTHR34264">
    <property type="entry name" value="ATP SYNTHASE SUBUNIT B, CHLOROPLASTIC"/>
    <property type="match status" value="1"/>
</dbReference>
<evidence type="ECO:0000256" key="7">
    <source>
        <dbReference type="ARBA" id="ARBA00023136"/>
    </source>
</evidence>
<keyword evidence="3 12" id="KW-0812">Transmembrane</keyword>
<keyword evidence="5 12" id="KW-1133">Transmembrane helix</keyword>
<dbReference type="GO" id="GO:0046933">
    <property type="term" value="F:proton-transporting ATP synthase activity, rotational mechanism"/>
    <property type="evidence" value="ECO:0007669"/>
    <property type="project" value="UniProtKB-UniRule"/>
</dbReference>
<evidence type="ECO:0000256" key="10">
    <source>
        <dbReference type="ARBA" id="ARBA00025614"/>
    </source>
</evidence>
<dbReference type="Proteomes" id="UP000267841">
    <property type="component" value="Unassembled WGS sequence"/>
</dbReference>
<keyword evidence="4 12" id="KW-0375">Hydrogen ion transport</keyword>
<feature type="signal peptide" evidence="15">
    <location>
        <begin position="1"/>
        <end position="17"/>
    </location>
</feature>
<reference evidence="16 17" key="1">
    <citation type="submission" date="2018-10" db="EMBL/GenBank/DDBJ databases">
        <title>Genomic Encyclopedia of Archaeal and Bacterial Type Strains, Phase II (KMG-II): from individual species to whole genera.</title>
        <authorList>
            <person name="Goeker M."/>
        </authorList>
    </citation>
    <scope>NUCLEOTIDE SEQUENCE [LARGE SCALE GENOMIC DNA]</scope>
    <source>
        <strain evidence="16 17">DSM 16510</strain>
    </source>
</reference>
<dbReference type="OrthoDB" id="14836at2"/>
<comment type="subcellular location">
    <subcellularLocation>
        <location evidence="12">Cell membrane</location>
        <topology evidence="12">Single-pass membrane protein</topology>
    </subcellularLocation>
    <subcellularLocation>
        <location evidence="11">Endomembrane system</location>
        <topology evidence="11">Single-pass membrane protein</topology>
    </subcellularLocation>
</comment>
<comment type="subunit">
    <text evidence="12">F-type ATPases have 2 components, F(1) - the catalytic core - and F(0) - the membrane proton channel. F(1) has five subunits: alpha(3), beta(3), gamma(1), delta(1), epsilon(1). F(0) has three main subunits: a(1), b(2) and c(10-14). The alpha and beta chains form an alternating ring which encloses part of the gamma chain. F(1) is attached to F(0) by a central stalk formed by the gamma and epsilon chains, while a peripheral stalk is formed by the delta and b chains.</text>
</comment>
<sequence>MKKILIGIALISGIVFAAGGEGGAHHSPLELFWKGFNILLFLGIVYWFGRKPVSEAFNNFWKSLTKGVDDSEAELQAAKEELKRAKEELERAKVRADESIALAKESAQVEIENTKKHAQEVAQRVKDKARETVEIELKKAKEELALYGMLKAEELAKEMLEEAFKDPSVQKRYIEAQLKALEEKRNA</sequence>
<keyword evidence="12" id="KW-1003">Cell membrane</keyword>
<dbReference type="PANTHER" id="PTHR34264:SF3">
    <property type="entry name" value="ATP SYNTHASE SUBUNIT B, CHLOROPLASTIC"/>
    <property type="match status" value="1"/>
</dbReference>
<dbReference type="GO" id="GO:0012505">
    <property type="term" value="C:endomembrane system"/>
    <property type="evidence" value="ECO:0007669"/>
    <property type="project" value="UniProtKB-SubCell"/>
</dbReference>
<evidence type="ECO:0000256" key="9">
    <source>
        <dbReference type="ARBA" id="ARBA00025198"/>
    </source>
</evidence>
<evidence type="ECO:0000256" key="15">
    <source>
        <dbReference type="SAM" id="SignalP"/>
    </source>
</evidence>
<gene>
    <name evidence="12" type="primary">atpF</name>
    <name evidence="16" type="ORF">BCF55_1813</name>
</gene>
<keyword evidence="8 12" id="KW-0066">ATP synthesis</keyword>
<proteinExistence type="inferred from homology"/>
<protein>
    <recommendedName>
        <fullName evidence="12">ATP synthase subunit b</fullName>
    </recommendedName>
    <alternativeName>
        <fullName evidence="12">ATP synthase F(0) sector subunit b</fullName>
    </alternativeName>
    <alternativeName>
        <fullName evidence="12">ATPase subunit I</fullName>
    </alternativeName>
    <alternativeName>
        <fullName evidence="12">F-type ATPase subunit b</fullName>
        <shortName evidence="12">F-ATPase subunit b</shortName>
    </alternativeName>
</protein>
<dbReference type="HAMAP" id="MF_01398">
    <property type="entry name" value="ATP_synth_b_bprime"/>
    <property type="match status" value="1"/>
</dbReference>
<evidence type="ECO:0000256" key="5">
    <source>
        <dbReference type="ARBA" id="ARBA00022989"/>
    </source>
</evidence>
<keyword evidence="6 12" id="KW-0406">Ion transport</keyword>
<dbReference type="InterPro" id="IPR002146">
    <property type="entry name" value="ATP_synth_b/b'su_bac/chlpt"/>
</dbReference>
<accession>A0A497XTC0</accession>
<evidence type="ECO:0000256" key="1">
    <source>
        <dbReference type="ARBA" id="ARBA00022448"/>
    </source>
</evidence>
<evidence type="ECO:0000256" key="8">
    <source>
        <dbReference type="ARBA" id="ARBA00023310"/>
    </source>
</evidence>
<comment type="function">
    <text evidence="9 12">F(1)F(0) ATP synthase produces ATP from ADP in the presence of a proton or sodium gradient. F-type ATPases consist of two structural domains, F(1) containing the extramembraneous catalytic core and F(0) containing the membrane proton channel, linked together by a central stalk and a peripheral stalk. During catalysis, ATP synthesis in the catalytic domain of F(1) is coupled via a rotary mechanism of the central stalk subunits to proton translocation.</text>
</comment>
<feature type="chain" id="PRO_5019777779" description="ATP synthase subunit b" evidence="15">
    <location>
        <begin position="18"/>
        <end position="187"/>
    </location>
</feature>
<evidence type="ECO:0000256" key="12">
    <source>
        <dbReference type="HAMAP-Rule" id="MF_01398"/>
    </source>
</evidence>
<feature type="transmembrane region" description="Helical" evidence="12">
    <location>
        <begin position="33"/>
        <end position="49"/>
    </location>
</feature>
<evidence type="ECO:0000256" key="6">
    <source>
        <dbReference type="ARBA" id="ARBA00023065"/>
    </source>
</evidence>
<evidence type="ECO:0000256" key="2">
    <source>
        <dbReference type="ARBA" id="ARBA00022547"/>
    </source>
</evidence>
<dbReference type="SUPFAM" id="SSF81573">
    <property type="entry name" value="F1F0 ATP synthase subunit B, membrane domain"/>
    <property type="match status" value="1"/>
</dbReference>
<evidence type="ECO:0000313" key="16">
    <source>
        <dbReference type="EMBL" id="RLJ71511.1"/>
    </source>
</evidence>